<gene>
    <name evidence="1" type="ORF">ETP43_04730</name>
</gene>
<dbReference type="OrthoDB" id="9807630at2"/>
<reference evidence="1 2" key="1">
    <citation type="submission" date="2019-01" db="EMBL/GenBank/DDBJ databases">
        <title>Blautia sp. nov. KGMB01111 isolated human feces.</title>
        <authorList>
            <person name="Park J.-E."/>
            <person name="Kim J.-S."/>
            <person name="Park S.-H."/>
        </authorList>
    </citation>
    <scope>NUCLEOTIDE SEQUENCE [LARGE SCALE GENOMIC DNA]</scope>
    <source>
        <strain evidence="1 2">KGMB01111</strain>
    </source>
</reference>
<dbReference type="PANTHER" id="PTHR43434">
    <property type="entry name" value="PHOSPHOGLYCOLATE PHOSPHATASE"/>
    <property type="match status" value="1"/>
</dbReference>
<dbReference type="AlphaFoldDB" id="A0A4Q1RG42"/>
<comment type="caution">
    <text evidence="1">The sequence shown here is derived from an EMBL/GenBank/DDBJ whole genome shotgun (WGS) entry which is preliminary data.</text>
</comment>
<dbReference type="NCBIfam" id="TIGR01549">
    <property type="entry name" value="HAD-SF-IA-v1"/>
    <property type="match status" value="1"/>
</dbReference>
<dbReference type="GO" id="GO:0008967">
    <property type="term" value="F:phosphoglycolate phosphatase activity"/>
    <property type="evidence" value="ECO:0007669"/>
    <property type="project" value="TreeGrafter"/>
</dbReference>
<dbReference type="GO" id="GO:0006281">
    <property type="term" value="P:DNA repair"/>
    <property type="evidence" value="ECO:0007669"/>
    <property type="project" value="TreeGrafter"/>
</dbReference>
<accession>A0A4Q1RG42</accession>
<dbReference type="EMBL" id="SDKC01000001">
    <property type="protein sequence ID" value="RXS74577.1"/>
    <property type="molecule type" value="Genomic_DNA"/>
</dbReference>
<dbReference type="Gene3D" id="3.40.50.1000">
    <property type="entry name" value="HAD superfamily/HAD-like"/>
    <property type="match status" value="1"/>
</dbReference>
<organism evidence="1 2">
    <name type="scientific">Blautia faecicola</name>
    <dbReference type="NCBI Taxonomy" id="2509240"/>
    <lineage>
        <taxon>Bacteria</taxon>
        <taxon>Bacillati</taxon>
        <taxon>Bacillota</taxon>
        <taxon>Clostridia</taxon>
        <taxon>Lachnospirales</taxon>
        <taxon>Lachnospiraceae</taxon>
        <taxon>Blautia</taxon>
    </lineage>
</organism>
<dbReference type="InterPro" id="IPR023214">
    <property type="entry name" value="HAD_sf"/>
</dbReference>
<dbReference type="InterPro" id="IPR050155">
    <property type="entry name" value="HAD-like_hydrolase_sf"/>
</dbReference>
<keyword evidence="2" id="KW-1185">Reference proteome</keyword>
<name>A0A4Q1RG42_9FIRM</name>
<keyword evidence="1" id="KW-0378">Hydrolase</keyword>
<dbReference type="SFLD" id="SFLDS00003">
    <property type="entry name" value="Haloacid_Dehalogenase"/>
    <property type="match status" value="1"/>
</dbReference>
<protein>
    <submittedName>
        <fullName evidence="1">HAD family hydrolase</fullName>
    </submittedName>
</protein>
<dbReference type="InterPro" id="IPR036412">
    <property type="entry name" value="HAD-like_sf"/>
</dbReference>
<dbReference type="Pfam" id="PF13419">
    <property type="entry name" value="HAD_2"/>
    <property type="match status" value="1"/>
</dbReference>
<dbReference type="SFLD" id="SFLDG01129">
    <property type="entry name" value="C1.5:_HAD__Beta-PGM__Phosphata"/>
    <property type="match status" value="1"/>
</dbReference>
<dbReference type="Proteomes" id="UP000290106">
    <property type="component" value="Unassembled WGS sequence"/>
</dbReference>
<dbReference type="NCBIfam" id="TIGR01509">
    <property type="entry name" value="HAD-SF-IA-v3"/>
    <property type="match status" value="1"/>
</dbReference>
<dbReference type="RefSeq" id="WP_129257198.1">
    <property type="nucleotide sequence ID" value="NZ_SDKC01000001.1"/>
</dbReference>
<dbReference type="InterPro" id="IPR041492">
    <property type="entry name" value="HAD_2"/>
</dbReference>
<dbReference type="SUPFAM" id="SSF56784">
    <property type="entry name" value="HAD-like"/>
    <property type="match status" value="1"/>
</dbReference>
<proteinExistence type="predicted"/>
<evidence type="ECO:0000313" key="2">
    <source>
        <dbReference type="Proteomes" id="UP000290106"/>
    </source>
</evidence>
<dbReference type="Gene3D" id="1.10.150.240">
    <property type="entry name" value="Putative phosphatase, domain 2"/>
    <property type="match status" value="1"/>
</dbReference>
<dbReference type="InterPro" id="IPR006439">
    <property type="entry name" value="HAD-SF_hydro_IA"/>
</dbReference>
<sequence>MYKACIFDLDGTLADTVESIANVANQILERFGAPAQPVEDYKYHAGDGGNVLMERCMKAARADMSHLEEGQRLYREIFAENPLYKVTVFDGMKETLEELKRRGVKLAVLSNKPHEATCLAVTGLFGTDTFEVIQGLEVGMKKKPDPSGALKIAKKLQVEPSECMYVGDTNTDMKTGKAAGMYTIGVLWGFRDRKELEENHADEIIGHPKALLKIQEEK</sequence>
<evidence type="ECO:0000313" key="1">
    <source>
        <dbReference type="EMBL" id="RXS74577.1"/>
    </source>
</evidence>
<dbReference type="FunFam" id="3.40.50.1000:FF:000022">
    <property type="entry name" value="Phosphoglycolate phosphatase"/>
    <property type="match status" value="1"/>
</dbReference>
<dbReference type="SFLD" id="SFLDG01135">
    <property type="entry name" value="C1.5.6:_HAD__Beta-PGM__Phospha"/>
    <property type="match status" value="1"/>
</dbReference>
<dbReference type="InterPro" id="IPR023198">
    <property type="entry name" value="PGP-like_dom2"/>
</dbReference>
<dbReference type="PRINTS" id="PR00413">
    <property type="entry name" value="HADHALOGNASE"/>
</dbReference>
<dbReference type="PANTHER" id="PTHR43434:SF1">
    <property type="entry name" value="PHOSPHOGLYCOLATE PHOSPHATASE"/>
    <property type="match status" value="1"/>
</dbReference>